<feature type="signal peptide" evidence="15">
    <location>
        <begin position="1"/>
        <end position="23"/>
    </location>
</feature>
<dbReference type="EMBL" id="JARAKH010000030">
    <property type="protein sequence ID" value="KAK8386688.1"/>
    <property type="molecule type" value="Genomic_DNA"/>
</dbReference>
<dbReference type="InterPro" id="IPR005123">
    <property type="entry name" value="Oxoglu/Fe-dep_dioxygenase_dom"/>
</dbReference>
<keyword evidence="10" id="KW-0560">Oxidoreductase</keyword>
<keyword evidence="13" id="KW-0325">Glycoprotein</keyword>
<dbReference type="GO" id="GO:0004656">
    <property type="term" value="F:procollagen-proline 4-dioxygenase activity"/>
    <property type="evidence" value="ECO:0007669"/>
    <property type="project" value="TreeGrafter"/>
</dbReference>
<dbReference type="PANTHER" id="PTHR10869">
    <property type="entry name" value="PROLYL 4-HYDROXYLASE ALPHA SUBUNIT"/>
    <property type="match status" value="1"/>
</dbReference>
<name>A0AAW0TJR8_SCYPA</name>
<evidence type="ECO:0000256" key="13">
    <source>
        <dbReference type="ARBA" id="ARBA00023180"/>
    </source>
</evidence>
<keyword evidence="11" id="KW-0408">Iron</keyword>
<keyword evidence="19" id="KW-1185">Reference proteome</keyword>
<keyword evidence="15" id="KW-0732">Signal</keyword>
<evidence type="ECO:0000313" key="18">
    <source>
        <dbReference type="EMBL" id="KAK8386687.1"/>
    </source>
</evidence>
<dbReference type="GO" id="GO:0005783">
    <property type="term" value="C:endoplasmic reticulum"/>
    <property type="evidence" value="ECO:0007669"/>
    <property type="project" value="TreeGrafter"/>
</dbReference>
<evidence type="ECO:0000256" key="9">
    <source>
        <dbReference type="ARBA" id="ARBA00022989"/>
    </source>
</evidence>
<dbReference type="PROSITE" id="PS51670">
    <property type="entry name" value="SHKT"/>
    <property type="match status" value="1"/>
</dbReference>
<reference evidence="18 19" key="1">
    <citation type="submission" date="2023-03" db="EMBL/GenBank/DDBJ databases">
        <title>High-quality genome of Scylla paramamosain provides insights in environmental adaptation.</title>
        <authorList>
            <person name="Zhang L."/>
        </authorList>
    </citation>
    <scope>NUCLEOTIDE SEQUENCE [LARGE SCALE GENOMIC DNA]</scope>
    <source>
        <strain evidence="18">LZ_2023a</strain>
        <tissue evidence="18">Muscle</tissue>
    </source>
</reference>
<dbReference type="InterPro" id="IPR006620">
    <property type="entry name" value="Pro_4_hyd_alph"/>
</dbReference>
<evidence type="ECO:0008006" key="20">
    <source>
        <dbReference type="Google" id="ProtNLM"/>
    </source>
</evidence>
<feature type="domain" description="Fe2OG dioxygenase" evidence="16">
    <location>
        <begin position="419"/>
        <end position="535"/>
    </location>
</feature>
<dbReference type="GO" id="GO:0016020">
    <property type="term" value="C:membrane"/>
    <property type="evidence" value="ECO:0007669"/>
    <property type="project" value="UniProtKB-SubCell"/>
</dbReference>
<keyword evidence="9" id="KW-1133">Transmembrane helix</keyword>
<keyword evidence="14" id="KW-1015">Disulfide bond</keyword>
<feature type="disulfide bond" evidence="14">
    <location>
        <begin position="116"/>
        <end position="150"/>
    </location>
</feature>
<comment type="caution">
    <text evidence="14">Lacks conserved residue(s) required for the propagation of feature annotation.</text>
</comment>
<evidence type="ECO:0000256" key="5">
    <source>
        <dbReference type="ARBA" id="ARBA00022723"/>
    </source>
</evidence>
<evidence type="ECO:0000256" key="10">
    <source>
        <dbReference type="ARBA" id="ARBA00023002"/>
    </source>
</evidence>
<keyword evidence="5" id="KW-0479">Metal-binding</keyword>
<evidence type="ECO:0000256" key="1">
    <source>
        <dbReference type="ARBA" id="ARBA00001961"/>
    </source>
</evidence>
<comment type="subcellular location">
    <subcellularLocation>
        <location evidence="3">Endomembrane system</location>
    </subcellularLocation>
    <subcellularLocation>
        <location evidence="2">Membrane</location>
        <topology evidence="2">Single-pass membrane protein</topology>
    </subcellularLocation>
</comment>
<dbReference type="Gene3D" id="2.60.120.620">
    <property type="entry name" value="q2cbj1_9rhob like domain"/>
    <property type="match status" value="1"/>
</dbReference>
<protein>
    <recommendedName>
        <fullName evidence="20">Procollagen-proline 4-dioxygenase</fullName>
    </recommendedName>
</protein>
<proteinExistence type="predicted"/>
<evidence type="ECO:0000256" key="7">
    <source>
        <dbReference type="ARBA" id="ARBA00022896"/>
    </source>
</evidence>
<keyword evidence="12" id="KW-0472">Membrane</keyword>
<sequence length="550" mass="62676">MSVTLAWVVLTWACSWGYMGADAMETGQFYSSLAQMESLFDFDEGVGELLLDFPEHLPAATRYLESYVGVQADRDLGREIRGHPIHVFLALKRLVLFWPRIAPMLVVYTKLEEGSCQDRDTGCEGWALAGNCLHYHDYMIEHCTRACRACLSPGLKEQVMWVMTTASNIPMPSMHDLRGAALALSRLQNYYRIPVGNFMTGRIEDAHCTPRLTVDDCILVADVTHAHGKYSEAYIWYDYCQASAYIDPRLQAEIKARKETVEAEHDLKFNAGNLNFFPNPLRETKNQLPWDTPFSQLCRGVHYREDKDQSGLQCYVDNRNSPYLTLQPVRYEQLHINPEMYLFHDVISDAEIAVVKDLAMKTLQRSVTLSPTNHNVTEQRVSHTAWLQNSSHAVLTRLAHRIADVTQLEAHEEQLSTRSAEELQVLNYGIGGLYNAHNDVLYKSHPEDEWSRVPVYLSEREAGDRIATWMFYLSDVIAGGRTAFPEANIAVTPEKGAAVLWYNLKKNGRFNSKALHGGCPVLLGQKWVANRWIRENANFRRRPCSTNPRE</sequence>
<dbReference type="PANTHER" id="PTHR10869:SF244">
    <property type="entry name" value="PROLYL 4-HYDROXYLASE SUBUNIT ALPHA-2"/>
    <property type="match status" value="1"/>
</dbReference>
<dbReference type="GO" id="GO:0005506">
    <property type="term" value="F:iron ion binding"/>
    <property type="evidence" value="ECO:0007669"/>
    <property type="project" value="InterPro"/>
</dbReference>
<dbReference type="EMBL" id="JARAKH010000030">
    <property type="protein sequence ID" value="KAK8386686.1"/>
    <property type="molecule type" value="Genomic_DNA"/>
</dbReference>
<evidence type="ECO:0000256" key="12">
    <source>
        <dbReference type="ARBA" id="ARBA00023136"/>
    </source>
</evidence>
<organism evidence="18 19">
    <name type="scientific">Scylla paramamosain</name>
    <name type="common">Mud crab</name>
    <dbReference type="NCBI Taxonomy" id="85552"/>
    <lineage>
        <taxon>Eukaryota</taxon>
        <taxon>Metazoa</taxon>
        <taxon>Ecdysozoa</taxon>
        <taxon>Arthropoda</taxon>
        <taxon>Crustacea</taxon>
        <taxon>Multicrustacea</taxon>
        <taxon>Malacostraca</taxon>
        <taxon>Eumalacostraca</taxon>
        <taxon>Eucarida</taxon>
        <taxon>Decapoda</taxon>
        <taxon>Pleocyemata</taxon>
        <taxon>Brachyura</taxon>
        <taxon>Eubrachyura</taxon>
        <taxon>Portunoidea</taxon>
        <taxon>Portunidae</taxon>
        <taxon>Portuninae</taxon>
        <taxon>Scylla</taxon>
    </lineage>
</organism>
<evidence type="ECO:0000256" key="11">
    <source>
        <dbReference type="ARBA" id="ARBA00023004"/>
    </source>
</evidence>
<accession>A0AAW0TJR8</accession>
<evidence type="ECO:0000256" key="6">
    <source>
        <dbReference type="ARBA" id="ARBA00022824"/>
    </source>
</evidence>
<keyword evidence="7" id="KW-0847">Vitamin C</keyword>
<dbReference type="SMART" id="SM00702">
    <property type="entry name" value="P4Hc"/>
    <property type="match status" value="1"/>
</dbReference>
<gene>
    <name evidence="18" type="ORF">O3P69_017860</name>
</gene>
<dbReference type="Gene3D" id="1.25.40.10">
    <property type="entry name" value="Tetratricopeptide repeat domain"/>
    <property type="match status" value="1"/>
</dbReference>
<comment type="caution">
    <text evidence="18">The sequence shown here is derived from an EMBL/GenBank/DDBJ whole genome shotgun (WGS) entry which is preliminary data.</text>
</comment>
<evidence type="ECO:0000256" key="2">
    <source>
        <dbReference type="ARBA" id="ARBA00004167"/>
    </source>
</evidence>
<dbReference type="GO" id="GO:0031418">
    <property type="term" value="F:L-ascorbic acid binding"/>
    <property type="evidence" value="ECO:0007669"/>
    <property type="project" value="UniProtKB-KW"/>
</dbReference>
<dbReference type="InterPro" id="IPR044862">
    <property type="entry name" value="Pro_4_hyd_alph_FE2OG_OXY"/>
</dbReference>
<feature type="chain" id="PRO_5044717019" description="Procollagen-proline 4-dioxygenase" evidence="15">
    <location>
        <begin position="24"/>
        <end position="550"/>
    </location>
</feature>
<feature type="domain" description="ShKT" evidence="17">
    <location>
        <begin position="116"/>
        <end position="150"/>
    </location>
</feature>
<dbReference type="InterPro" id="IPR003582">
    <property type="entry name" value="ShKT_dom"/>
</dbReference>
<dbReference type="Proteomes" id="UP001487740">
    <property type="component" value="Unassembled WGS sequence"/>
</dbReference>
<evidence type="ECO:0000256" key="15">
    <source>
        <dbReference type="SAM" id="SignalP"/>
    </source>
</evidence>
<dbReference type="EMBL" id="JARAKH010000030">
    <property type="protein sequence ID" value="KAK8386685.1"/>
    <property type="molecule type" value="Genomic_DNA"/>
</dbReference>
<keyword evidence="4" id="KW-0812">Transmembrane</keyword>
<dbReference type="EMBL" id="JARAKH010000030">
    <property type="protein sequence ID" value="KAK8386687.1"/>
    <property type="molecule type" value="Genomic_DNA"/>
</dbReference>
<keyword evidence="8" id="KW-0223">Dioxygenase</keyword>
<dbReference type="InterPro" id="IPR011990">
    <property type="entry name" value="TPR-like_helical_dom_sf"/>
</dbReference>
<evidence type="ECO:0000256" key="4">
    <source>
        <dbReference type="ARBA" id="ARBA00022692"/>
    </source>
</evidence>
<evidence type="ECO:0000259" key="16">
    <source>
        <dbReference type="PROSITE" id="PS51471"/>
    </source>
</evidence>
<dbReference type="Pfam" id="PF13640">
    <property type="entry name" value="2OG-FeII_Oxy_3"/>
    <property type="match status" value="1"/>
</dbReference>
<dbReference type="PROSITE" id="PS51471">
    <property type="entry name" value="FE2OG_OXY"/>
    <property type="match status" value="1"/>
</dbReference>
<keyword evidence="6" id="KW-0256">Endoplasmic reticulum</keyword>
<dbReference type="Pfam" id="PF01549">
    <property type="entry name" value="ShK"/>
    <property type="match status" value="1"/>
</dbReference>
<evidence type="ECO:0000259" key="17">
    <source>
        <dbReference type="PROSITE" id="PS51670"/>
    </source>
</evidence>
<evidence type="ECO:0000256" key="8">
    <source>
        <dbReference type="ARBA" id="ARBA00022964"/>
    </source>
</evidence>
<evidence type="ECO:0000313" key="19">
    <source>
        <dbReference type="Proteomes" id="UP001487740"/>
    </source>
</evidence>
<comment type="cofactor">
    <cofactor evidence="1">
        <name>L-ascorbate</name>
        <dbReference type="ChEBI" id="CHEBI:38290"/>
    </cofactor>
</comment>
<evidence type="ECO:0000256" key="3">
    <source>
        <dbReference type="ARBA" id="ARBA00004308"/>
    </source>
</evidence>
<dbReference type="InterPro" id="IPR045054">
    <property type="entry name" value="P4HA-like"/>
</dbReference>
<dbReference type="AlphaFoldDB" id="A0AAW0TJR8"/>
<evidence type="ECO:0000256" key="14">
    <source>
        <dbReference type="PROSITE-ProRule" id="PRU01005"/>
    </source>
</evidence>